<evidence type="ECO:0000256" key="1">
    <source>
        <dbReference type="SAM" id="Phobius"/>
    </source>
</evidence>
<keyword evidence="3" id="KW-1185">Reference proteome</keyword>
<keyword evidence="1" id="KW-1133">Transmembrane helix</keyword>
<dbReference type="AlphaFoldDB" id="A0A7G9GST7"/>
<keyword evidence="1" id="KW-0812">Transmembrane</keyword>
<name>A0A7G9GST7_9FIRM</name>
<feature type="transmembrane region" description="Helical" evidence="1">
    <location>
        <begin position="202"/>
        <end position="223"/>
    </location>
</feature>
<feature type="transmembrane region" description="Helical" evidence="1">
    <location>
        <begin position="143"/>
        <end position="164"/>
    </location>
</feature>
<protein>
    <submittedName>
        <fullName evidence="2">Uncharacterized protein</fullName>
    </submittedName>
</protein>
<dbReference type="KEGG" id="ehn:H9Q80_07990"/>
<dbReference type="RefSeq" id="WP_117451391.1">
    <property type="nucleotide sequence ID" value="NZ_CP060636.1"/>
</dbReference>
<proteinExistence type="predicted"/>
<evidence type="ECO:0000313" key="3">
    <source>
        <dbReference type="Proteomes" id="UP000515856"/>
    </source>
</evidence>
<organism evidence="2 3">
    <name type="scientific">[Eubacterium] hominis</name>
    <dbReference type="NCBI Taxonomy" id="2764325"/>
    <lineage>
        <taxon>Bacteria</taxon>
        <taxon>Bacillati</taxon>
        <taxon>Bacillota</taxon>
        <taxon>Erysipelotrichia</taxon>
        <taxon>Erysipelotrichales</taxon>
        <taxon>Erysipelotrichaceae</taxon>
        <taxon>Amedibacillus</taxon>
    </lineage>
</organism>
<sequence length="240" mass="27853">MYHDFDEIDIPEEGLETTKQQCYNVLKETIPPTKLSTIFQLYMLDTAYYIKSACLGIVMLLSIGFFFPDMFLASSTIYFMILGALSAYETHKHHIYEMNELLDVTYLNSGRTFLYKSILISTLQIIGFIFILLIQLNLPNANISLLILNTILPIYLIQCISMVFERFIHTKFSAIILYASCYGIYTTLKEVIIYQLMSIPMLYVYTVFGIITILLIILLFIFYKNTEKEETFYGISNEGY</sequence>
<keyword evidence="1" id="KW-0472">Membrane</keyword>
<accession>A0A7G9GST7</accession>
<dbReference type="Proteomes" id="UP000515856">
    <property type="component" value="Chromosome"/>
</dbReference>
<feature type="transmembrane region" description="Helical" evidence="1">
    <location>
        <begin position="48"/>
        <end position="65"/>
    </location>
</feature>
<feature type="transmembrane region" description="Helical" evidence="1">
    <location>
        <begin position="176"/>
        <end position="196"/>
    </location>
</feature>
<feature type="transmembrane region" description="Helical" evidence="1">
    <location>
        <begin position="71"/>
        <end position="88"/>
    </location>
</feature>
<evidence type="ECO:0000313" key="2">
    <source>
        <dbReference type="EMBL" id="QNM13869.1"/>
    </source>
</evidence>
<gene>
    <name evidence="2" type="ORF">H9Q80_07990</name>
</gene>
<feature type="transmembrane region" description="Helical" evidence="1">
    <location>
        <begin position="118"/>
        <end position="137"/>
    </location>
</feature>
<reference evidence="2 3" key="1">
    <citation type="submission" date="2020-08" db="EMBL/GenBank/DDBJ databases">
        <authorList>
            <person name="Liu C."/>
            <person name="Sun Q."/>
        </authorList>
    </citation>
    <scope>NUCLEOTIDE SEQUENCE [LARGE SCALE GENOMIC DNA]</scope>
    <source>
        <strain evidence="2 3">NSJ-61</strain>
    </source>
</reference>
<dbReference type="EMBL" id="CP060636">
    <property type="protein sequence ID" value="QNM13869.1"/>
    <property type="molecule type" value="Genomic_DNA"/>
</dbReference>